<dbReference type="InterPro" id="IPR026881">
    <property type="entry name" value="WYL_dom"/>
</dbReference>
<dbReference type="Gene3D" id="1.10.10.10">
    <property type="entry name" value="Winged helix-like DNA-binding domain superfamily/Winged helix DNA-binding domain"/>
    <property type="match status" value="1"/>
</dbReference>
<sequence length="199" mass="22301">MAETLGVSMRTIYRDMVTLQDMGAPIRGEGGIGYQIEKGYFLPPIHFDPDEFDAFILGMRMVAARGDLPLAGAAQRAIGKINAVLPDGRHNLQEQSLLAYSTQSEEKVPLPHLSALRAALRERKKLEITYLDLKGRSSTRVIRPLGLTAFDLVWVLTAWCEEREAFRNLRVDRLQSVDCTGAIFSREAGKEFSDYLKTL</sequence>
<evidence type="ECO:0000313" key="4">
    <source>
        <dbReference type="Proteomes" id="UP001156601"/>
    </source>
</evidence>
<organism evidence="3 4">
    <name type="scientific">Agaribacter marinus</name>
    <dbReference type="NCBI Taxonomy" id="1431249"/>
    <lineage>
        <taxon>Bacteria</taxon>
        <taxon>Pseudomonadati</taxon>
        <taxon>Pseudomonadota</taxon>
        <taxon>Gammaproteobacteria</taxon>
        <taxon>Alteromonadales</taxon>
        <taxon>Alteromonadaceae</taxon>
        <taxon>Agaribacter</taxon>
    </lineage>
</organism>
<dbReference type="PROSITE" id="PS52050">
    <property type="entry name" value="WYL"/>
    <property type="match status" value="1"/>
</dbReference>
<dbReference type="Pfam" id="PF13280">
    <property type="entry name" value="WYL"/>
    <property type="match status" value="1"/>
</dbReference>
<keyword evidence="3" id="KW-0238">DNA-binding</keyword>
<dbReference type="Proteomes" id="UP001156601">
    <property type="component" value="Unassembled WGS sequence"/>
</dbReference>
<dbReference type="InterPro" id="IPR036388">
    <property type="entry name" value="WH-like_DNA-bd_sf"/>
</dbReference>
<feature type="domain" description="WYL" evidence="2">
    <location>
        <begin position="112"/>
        <end position="177"/>
    </location>
</feature>
<evidence type="ECO:0000259" key="1">
    <source>
        <dbReference type="Pfam" id="PF08279"/>
    </source>
</evidence>
<dbReference type="InterPro" id="IPR036390">
    <property type="entry name" value="WH_DNA-bd_sf"/>
</dbReference>
<accession>A0AA37SWP8</accession>
<dbReference type="InterPro" id="IPR013196">
    <property type="entry name" value="HTH_11"/>
</dbReference>
<evidence type="ECO:0000313" key="3">
    <source>
        <dbReference type="EMBL" id="GLR69774.1"/>
    </source>
</evidence>
<dbReference type="PANTHER" id="PTHR34580:SF3">
    <property type="entry name" value="PROTEIN PAFB"/>
    <property type="match status" value="1"/>
</dbReference>
<feature type="domain" description="Helix-turn-helix type 11" evidence="1">
    <location>
        <begin position="2"/>
        <end position="35"/>
    </location>
</feature>
<reference evidence="3" key="1">
    <citation type="journal article" date="2014" name="Int. J. Syst. Evol. Microbiol.">
        <title>Complete genome sequence of Corynebacterium casei LMG S-19264T (=DSM 44701T), isolated from a smear-ripened cheese.</title>
        <authorList>
            <consortium name="US DOE Joint Genome Institute (JGI-PGF)"/>
            <person name="Walter F."/>
            <person name="Albersmeier A."/>
            <person name="Kalinowski J."/>
            <person name="Ruckert C."/>
        </authorList>
    </citation>
    <scope>NUCLEOTIDE SEQUENCE</scope>
    <source>
        <strain evidence="3">NBRC 110023</strain>
    </source>
</reference>
<dbReference type="SUPFAM" id="SSF46785">
    <property type="entry name" value="Winged helix' DNA-binding domain"/>
    <property type="match status" value="1"/>
</dbReference>
<dbReference type="EMBL" id="BSOT01000005">
    <property type="protein sequence ID" value="GLR69774.1"/>
    <property type="molecule type" value="Genomic_DNA"/>
</dbReference>
<dbReference type="Pfam" id="PF08279">
    <property type="entry name" value="HTH_11"/>
    <property type="match status" value="1"/>
</dbReference>
<name>A0AA37SWP8_9ALTE</name>
<dbReference type="GO" id="GO:0003677">
    <property type="term" value="F:DNA binding"/>
    <property type="evidence" value="ECO:0007669"/>
    <property type="project" value="UniProtKB-KW"/>
</dbReference>
<dbReference type="AlphaFoldDB" id="A0AA37SWP8"/>
<evidence type="ECO:0000259" key="2">
    <source>
        <dbReference type="Pfam" id="PF13280"/>
    </source>
</evidence>
<dbReference type="InterPro" id="IPR051534">
    <property type="entry name" value="CBASS_pafABC_assoc_protein"/>
</dbReference>
<reference evidence="3" key="2">
    <citation type="submission" date="2023-01" db="EMBL/GenBank/DDBJ databases">
        <title>Draft genome sequence of Agaribacter marinus strain NBRC 110023.</title>
        <authorList>
            <person name="Sun Q."/>
            <person name="Mori K."/>
        </authorList>
    </citation>
    <scope>NUCLEOTIDE SEQUENCE</scope>
    <source>
        <strain evidence="3">NBRC 110023</strain>
    </source>
</reference>
<dbReference type="PANTHER" id="PTHR34580">
    <property type="match status" value="1"/>
</dbReference>
<comment type="caution">
    <text evidence="3">The sequence shown here is derived from an EMBL/GenBank/DDBJ whole genome shotgun (WGS) entry which is preliminary data.</text>
</comment>
<keyword evidence="4" id="KW-1185">Reference proteome</keyword>
<proteinExistence type="predicted"/>
<gene>
    <name evidence="3" type="ORF">GCM10007852_06820</name>
</gene>
<protein>
    <submittedName>
        <fullName evidence="3">DNA-binding transcriptional regulator</fullName>
    </submittedName>
</protein>